<gene>
    <name evidence="1" type="ORF">AAFH96_03750</name>
</gene>
<accession>A0ABV5CJX1</accession>
<keyword evidence="2" id="KW-1185">Reference proteome</keyword>
<sequence length="262" mass="27357">MTGTTGSPGPLALRASADELDAIAYGLTGVGFPGVGPSLVTAAAEPHRAVMARRLLGSLIVRGVVEEAPDHWRISPAYQDLLTTVLDPRQAVSVRVRTPDSSAMAIVCQGPAGVVVHGAGPGGTHELRRVDDDLDTAVVTLLGVPDDDIIGTRNDDRPVRLRYSALLRQLDEPVGVTACGFVAALADYRYTAKLIPFGRTGETYHVSSAVLVAGGTGPLWAATVQPDAATDDPGTDADGWVTARPLLPADLRDWLRGLDLAG</sequence>
<comment type="caution">
    <text evidence="1">The sequence shown here is derived from an EMBL/GenBank/DDBJ whole genome shotgun (WGS) entry which is preliminary data.</text>
</comment>
<evidence type="ECO:0000313" key="2">
    <source>
        <dbReference type="Proteomes" id="UP001582793"/>
    </source>
</evidence>
<reference evidence="1 2" key="1">
    <citation type="submission" date="2024-04" db="EMBL/GenBank/DDBJ databases">
        <title>Polymorphospora sp. isolated from Baiyangdian Lake in Xiong'an New Area.</title>
        <authorList>
            <person name="Zhang X."/>
            <person name="Liu J."/>
        </authorList>
    </citation>
    <scope>NUCLEOTIDE SEQUENCE [LARGE SCALE GENOMIC DNA]</scope>
    <source>
        <strain evidence="1 2">2-325</strain>
    </source>
</reference>
<evidence type="ECO:0008006" key="3">
    <source>
        <dbReference type="Google" id="ProtNLM"/>
    </source>
</evidence>
<name>A0ABV5CJX1_9ACTN</name>
<dbReference type="Proteomes" id="UP001582793">
    <property type="component" value="Unassembled WGS sequence"/>
</dbReference>
<evidence type="ECO:0000313" key="1">
    <source>
        <dbReference type="EMBL" id="MFB6392220.1"/>
    </source>
</evidence>
<dbReference type="EMBL" id="JBCGDC010000007">
    <property type="protein sequence ID" value="MFB6392220.1"/>
    <property type="molecule type" value="Genomic_DNA"/>
</dbReference>
<dbReference type="RefSeq" id="WP_375733018.1">
    <property type="nucleotide sequence ID" value="NZ_JBCGDC010000007.1"/>
</dbReference>
<protein>
    <recommendedName>
        <fullName evidence="3">ESX secretion-associated protein EspG</fullName>
    </recommendedName>
</protein>
<proteinExistence type="predicted"/>
<organism evidence="1 2">
    <name type="scientific">Polymorphospora lycopeni</name>
    <dbReference type="NCBI Taxonomy" id="3140240"/>
    <lineage>
        <taxon>Bacteria</taxon>
        <taxon>Bacillati</taxon>
        <taxon>Actinomycetota</taxon>
        <taxon>Actinomycetes</taxon>
        <taxon>Micromonosporales</taxon>
        <taxon>Micromonosporaceae</taxon>
        <taxon>Polymorphospora</taxon>
    </lineage>
</organism>